<evidence type="ECO:0000313" key="2">
    <source>
        <dbReference type="Proteomes" id="UP000288805"/>
    </source>
</evidence>
<comment type="caution">
    <text evidence="1">The sequence shown here is derived from an EMBL/GenBank/DDBJ whole genome shotgun (WGS) entry which is preliminary data.</text>
</comment>
<evidence type="ECO:0000313" key="1">
    <source>
        <dbReference type="EMBL" id="RVW95618.1"/>
    </source>
</evidence>
<proteinExistence type="predicted"/>
<sequence length="83" mass="9607">MKVQADQQPETKMKTKTVTRTLEKQELGLRRNLKCLLSVFVDRARVRTVIRSLRSFLPAQRSVLMFALPVKLQNACLAVLFYL</sequence>
<dbReference type="Proteomes" id="UP000288805">
    <property type="component" value="Unassembled WGS sequence"/>
</dbReference>
<accession>A0A438IFU9</accession>
<name>A0A438IFU9_VITVI</name>
<gene>
    <name evidence="1" type="ORF">CK203_031627</name>
</gene>
<reference evidence="1 2" key="1">
    <citation type="journal article" date="2018" name="PLoS Genet.">
        <title>Population sequencing reveals clonal diversity and ancestral inbreeding in the grapevine cultivar Chardonnay.</title>
        <authorList>
            <person name="Roach M.J."/>
            <person name="Johnson D.L."/>
            <person name="Bohlmann J."/>
            <person name="van Vuuren H.J."/>
            <person name="Jones S.J."/>
            <person name="Pretorius I.S."/>
            <person name="Schmidt S.A."/>
            <person name="Borneman A.R."/>
        </authorList>
    </citation>
    <scope>NUCLEOTIDE SEQUENCE [LARGE SCALE GENOMIC DNA]</scope>
    <source>
        <strain evidence="2">cv. Chardonnay</strain>
        <tissue evidence="1">Leaf</tissue>
    </source>
</reference>
<protein>
    <submittedName>
        <fullName evidence="1">Uncharacterized protein</fullName>
    </submittedName>
</protein>
<dbReference type="AlphaFoldDB" id="A0A438IFU9"/>
<dbReference type="EMBL" id="QGNW01000112">
    <property type="protein sequence ID" value="RVW95618.1"/>
    <property type="molecule type" value="Genomic_DNA"/>
</dbReference>
<organism evidence="1 2">
    <name type="scientific">Vitis vinifera</name>
    <name type="common">Grape</name>
    <dbReference type="NCBI Taxonomy" id="29760"/>
    <lineage>
        <taxon>Eukaryota</taxon>
        <taxon>Viridiplantae</taxon>
        <taxon>Streptophyta</taxon>
        <taxon>Embryophyta</taxon>
        <taxon>Tracheophyta</taxon>
        <taxon>Spermatophyta</taxon>
        <taxon>Magnoliopsida</taxon>
        <taxon>eudicotyledons</taxon>
        <taxon>Gunneridae</taxon>
        <taxon>Pentapetalae</taxon>
        <taxon>rosids</taxon>
        <taxon>Vitales</taxon>
        <taxon>Vitaceae</taxon>
        <taxon>Viteae</taxon>
        <taxon>Vitis</taxon>
    </lineage>
</organism>